<dbReference type="GO" id="GO:0005886">
    <property type="term" value="C:plasma membrane"/>
    <property type="evidence" value="ECO:0007669"/>
    <property type="project" value="UniProtKB-SubCell"/>
</dbReference>
<evidence type="ECO:0008006" key="13">
    <source>
        <dbReference type="Google" id="ProtNLM"/>
    </source>
</evidence>
<keyword evidence="8" id="KW-0675">Receptor</keyword>
<evidence type="ECO:0000256" key="1">
    <source>
        <dbReference type="ARBA" id="ARBA00004651"/>
    </source>
</evidence>
<dbReference type="GO" id="GO:0004984">
    <property type="term" value="F:olfactory receptor activity"/>
    <property type="evidence" value="ECO:0007669"/>
    <property type="project" value="InterPro"/>
</dbReference>
<feature type="transmembrane region" description="Helical" evidence="10">
    <location>
        <begin position="41"/>
        <end position="62"/>
    </location>
</feature>
<proteinExistence type="predicted"/>
<sequence>MMEKYEWRYHIKFHMLTLRMLGLWPRGEEIYKPGLYMVHSATALTVFLLGHIFFQVVNIYFIRTNLEAVTGTVYVLVIDMLVVFKVYCVITNMGMLKQLLRTLDTDMFQPKNTIQMSAIQISTCIVYITAIHINIDALVAALNVFNGSQFDILCDNLRNLHKLGENILKNFIGCVKHHKEILSFADKSNRFLNWILFVQFFVFAFCIGITLFQLTLVVPMSNEFFSLLSYGVAITMQIFMYCWFGNEIEVKSSNIPYAAFECQWTDFSEKIKKKLLFFTLVSQKPVRFSAINLFYLNLDTFLRILKTSYSYFALLHQVNS</sequence>
<dbReference type="GO" id="GO:0005549">
    <property type="term" value="F:odorant binding"/>
    <property type="evidence" value="ECO:0007669"/>
    <property type="project" value="InterPro"/>
</dbReference>
<name>A0AA38IYE9_9CUCU</name>
<keyword evidence="2" id="KW-1003">Cell membrane</keyword>
<evidence type="ECO:0000256" key="4">
    <source>
        <dbReference type="ARBA" id="ARBA00022692"/>
    </source>
</evidence>
<comment type="subcellular location">
    <subcellularLocation>
        <location evidence="1">Cell membrane</location>
        <topology evidence="1">Multi-pass membrane protein</topology>
    </subcellularLocation>
</comment>
<dbReference type="InterPro" id="IPR004117">
    <property type="entry name" value="7tm6_olfct_rcpt"/>
</dbReference>
<keyword evidence="12" id="KW-1185">Reference proteome</keyword>
<organism evidence="11 12">
    <name type="scientific">Zophobas morio</name>
    <dbReference type="NCBI Taxonomy" id="2755281"/>
    <lineage>
        <taxon>Eukaryota</taxon>
        <taxon>Metazoa</taxon>
        <taxon>Ecdysozoa</taxon>
        <taxon>Arthropoda</taxon>
        <taxon>Hexapoda</taxon>
        <taxon>Insecta</taxon>
        <taxon>Pterygota</taxon>
        <taxon>Neoptera</taxon>
        <taxon>Endopterygota</taxon>
        <taxon>Coleoptera</taxon>
        <taxon>Polyphaga</taxon>
        <taxon>Cucujiformia</taxon>
        <taxon>Tenebrionidae</taxon>
        <taxon>Zophobas</taxon>
    </lineage>
</organism>
<feature type="transmembrane region" description="Helical" evidence="10">
    <location>
        <begin position="191"/>
        <end position="212"/>
    </location>
</feature>
<evidence type="ECO:0000256" key="7">
    <source>
        <dbReference type="ARBA" id="ARBA00023136"/>
    </source>
</evidence>
<gene>
    <name evidence="11" type="ORF">Zmor_007886</name>
</gene>
<feature type="transmembrane region" description="Helical" evidence="10">
    <location>
        <begin position="224"/>
        <end position="244"/>
    </location>
</feature>
<evidence type="ECO:0000256" key="3">
    <source>
        <dbReference type="ARBA" id="ARBA00022606"/>
    </source>
</evidence>
<evidence type="ECO:0000256" key="2">
    <source>
        <dbReference type="ARBA" id="ARBA00022475"/>
    </source>
</evidence>
<dbReference type="Proteomes" id="UP001168821">
    <property type="component" value="Unassembled WGS sequence"/>
</dbReference>
<evidence type="ECO:0000313" key="11">
    <source>
        <dbReference type="EMBL" id="KAJ3663646.1"/>
    </source>
</evidence>
<keyword evidence="7 10" id="KW-0472">Membrane</keyword>
<evidence type="ECO:0000256" key="8">
    <source>
        <dbReference type="ARBA" id="ARBA00023170"/>
    </source>
</evidence>
<evidence type="ECO:0000256" key="5">
    <source>
        <dbReference type="ARBA" id="ARBA00022725"/>
    </source>
</evidence>
<dbReference type="PANTHER" id="PTHR21137:SF35">
    <property type="entry name" value="ODORANT RECEPTOR 19A-RELATED"/>
    <property type="match status" value="1"/>
</dbReference>
<keyword evidence="3" id="KW-0716">Sensory transduction</keyword>
<evidence type="ECO:0000313" key="12">
    <source>
        <dbReference type="Proteomes" id="UP001168821"/>
    </source>
</evidence>
<evidence type="ECO:0000256" key="10">
    <source>
        <dbReference type="SAM" id="Phobius"/>
    </source>
</evidence>
<dbReference type="EMBL" id="JALNTZ010000002">
    <property type="protein sequence ID" value="KAJ3663646.1"/>
    <property type="molecule type" value="Genomic_DNA"/>
</dbReference>
<keyword evidence="9" id="KW-0807">Transducer</keyword>
<reference evidence="11" key="1">
    <citation type="journal article" date="2023" name="G3 (Bethesda)">
        <title>Whole genome assemblies of Zophobas morio and Tenebrio molitor.</title>
        <authorList>
            <person name="Kaur S."/>
            <person name="Stinson S.A."/>
            <person name="diCenzo G.C."/>
        </authorList>
    </citation>
    <scope>NUCLEOTIDE SEQUENCE</scope>
    <source>
        <strain evidence="11">QUZm001</strain>
    </source>
</reference>
<keyword evidence="6 10" id="KW-1133">Transmembrane helix</keyword>
<feature type="transmembrane region" description="Helical" evidence="10">
    <location>
        <begin position="68"/>
        <end position="90"/>
    </location>
</feature>
<dbReference type="Pfam" id="PF02949">
    <property type="entry name" value="7tm_6"/>
    <property type="match status" value="1"/>
</dbReference>
<accession>A0AA38IYE9</accession>
<evidence type="ECO:0000256" key="9">
    <source>
        <dbReference type="ARBA" id="ARBA00023224"/>
    </source>
</evidence>
<evidence type="ECO:0000256" key="6">
    <source>
        <dbReference type="ARBA" id="ARBA00022989"/>
    </source>
</evidence>
<dbReference type="AlphaFoldDB" id="A0AA38IYE9"/>
<keyword evidence="5" id="KW-0552">Olfaction</keyword>
<dbReference type="PANTHER" id="PTHR21137">
    <property type="entry name" value="ODORANT RECEPTOR"/>
    <property type="match status" value="1"/>
</dbReference>
<dbReference type="GO" id="GO:0007165">
    <property type="term" value="P:signal transduction"/>
    <property type="evidence" value="ECO:0007669"/>
    <property type="project" value="UniProtKB-KW"/>
</dbReference>
<protein>
    <recommendedName>
        <fullName evidence="13">Odorant receptor</fullName>
    </recommendedName>
</protein>
<keyword evidence="4 10" id="KW-0812">Transmembrane</keyword>
<comment type="caution">
    <text evidence="11">The sequence shown here is derived from an EMBL/GenBank/DDBJ whole genome shotgun (WGS) entry which is preliminary data.</text>
</comment>